<dbReference type="EMBL" id="GDKF01008041">
    <property type="protein sequence ID" value="JAT70581.1"/>
    <property type="molecule type" value="Transcribed_RNA"/>
</dbReference>
<dbReference type="InterPro" id="IPR038938">
    <property type="entry name" value="D27-like"/>
</dbReference>
<dbReference type="PANTHER" id="PTHR33591">
    <property type="entry name" value="BETA-CAROTENE ISOMERASE D27"/>
    <property type="match status" value="1"/>
</dbReference>
<name>A0A1D1ZUQ2_AUXPR</name>
<dbReference type="Pfam" id="PF13225">
    <property type="entry name" value="D27-like_C"/>
    <property type="match status" value="1"/>
</dbReference>
<evidence type="ECO:0000313" key="3">
    <source>
        <dbReference type="EMBL" id="JAT70581.1"/>
    </source>
</evidence>
<feature type="non-terminal residue" evidence="3">
    <location>
        <position position="1"/>
    </location>
</feature>
<proteinExistence type="predicted"/>
<dbReference type="PANTHER" id="PTHR33591:SF4">
    <property type="entry name" value="OS08G0114100 PROTEIN"/>
    <property type="match status" value="1"/>
</dbReference>
<dbReference type="InterPro" id="IPR025114">
    <property type="entry name" value="D27-like_C"/>
</dbReference>
<accession>A0A1D1ZUQ2</accession>
<feature type="region of interest" description="Disordered" evidence="1">
    <location>
        <begin position="67"/>
        <end position="94"/>
    </location>
</feature>
<evidence type="ECO:0000259" key="2">
    <source>
        <dbReference type="Pfam" id="PF13225"/>
    </source>
</evidence>
<evidence type="ECO:0000256" key="1">
    <source>
        <dbReference type="SAM" id="MobiDB-lite"/>
    </source>
</evidence>
<dbReference type="GO" id="GO:0005506">
    <property type="term" value="F:iron ion binding"/>
    <property type="evidence" value="ECO:0007669"/>
    <property type="project" value="InterPro"/>
</dbReference>
<reference evidence="3" key="1">
    <citation type="submission" date="2015-08" db="EMBL/GenBank/DDBJ databases">
        <authorList>
            <person name="Babu N.S."/>
            <person name="Beckwith C.J."/>
            <person name="Beseler K.G."/>
            <person name="Brison A."/>
            <person name="Carone J.V."/>
            <person name="Caskin T.P."/>
            <person name="Diamond M."/>
            <person name="Durham M.E."/>
            <person name="Foxe J.M."/>
            <person name="Go M."/>
            <person name="Henderson B.A."/>
            <person name="Jones I.B."/>
            <person name="McGettigan J.A."/>
            <person name="Micheletti S.J."/>
            <person name="Nasrallah M.E."/>
            <person name="Ortiz D."/>
            <person name="Piller C.R."/>
            <person name="Privatt S.R."/>
            <person name="Schneider S.L."/>
            <person name="Sharp S."/>
            <person name="Smith T.C."/>
            <person name="Stanton J.D."/>
            <person name="Ullery H.E."/>
            <person name="Wilson R.J."/>
            <person name="Serrano M.G."/>
            <person name="Buck G."/>
            <person name="Lee V."/>
            <person name="Wang Y."/>
            <person name="Carvalho R."/>
            <person name="Voegtly L."/>
            <person name="Shi R."/>
            <person name="Duckworth R."/>
            <person name="Johnson A."/>
            <person name="Loviza R."/>
            <person name="Walstead R."/>
            <person name="Shah Z."/>
            <person name="Kiflezghi M."/>
            <person name="Wade K."/>
            <person name="Ball S.L."/>
            <person name="Bradley K.W."/>
            <person name="Asai D.J."/>
            <person name="Bowman C.A."/>
            <person name="Russell D.A."/>
            <person name="Pope W.H."/>
            <person name="Jacobs-Sera D."/>
            <person name="Hendrix R.W."/>
            <person name="Hatfull G.F."/>
        </authorList>
    </citation>
    <scope>NUCLEOTIDE SEQUENCE</scope>
</reference>
<organism evidence="3">
    <name type="scientific">Auxenochlorella protothecoides</name>
    <name type="common">Green microalga</name>
    <name type="synonym">Chlorella protothecoides</name>
    <dbReference type="NCBI Taxonomy" id="3075"/>
    <lineage>
        <taxon>Eukaryota</taxon>
        <taxon>Viridiplantae</taxon>
        <taxon>Chlorophyta</taxon>
        <taxon>core chlorophytes</taxon>
        <taxon>Trebouxiophyceae</taxon>
        <taxon>Chlorellales</taxon>
        <taxon>Chlorellaceae</taxon>
        <taxon>Auxenochlorella</taxon>
    </lineage>
</organism>
<dbReference type="AlphaFoldDB" id="A0A1D1ZUQ2"/>
<sequence>GNDGTVPMTCMGVAGPIQAGPCSPACRSSVQPRSCRHGGRPASGPQYNTAFVTQRVPRKCMAVHAKPSAATPSVDSPLVKTQLRTGPNHPPSEYKDTWMDRVILGIINHRMDEELGALNPPGDRERNNTFQGFLDRAESITRGRSVEEQRRFVAKVLGGLVQPGMGVLLRRHLPLNKLVAESMALVASTCFGGLVGHTQRQQVKVSSKGKTHEWKSAVQIEKCRFLEGSGCVGMCVSLCKMPTQTFFLETVGLPLTLEPNFEDLSCTMTFGKVPLPEHLDPVHQQPCLHMNKLSPSGAPCPRIQPKEAVQ</sequence>
<gene>
    <name evidence="3" type="ORF">g.17458</name>
</gene>
<protein>
    <recommendedName>
        <fullName evidence="2">Beta-carotene isomerase D27-like C-terminal domain-containing protein</fullName>
    </recommendedName>
</protein>
<feature type="domain" description="Beta-carotene isomerase D27-like C-terminal" evidence="2">
    <location>
        <begin position="194"/>
        <end position="277"/>
    </location>
</feature>